<dbReference type="GO" id="GO:0030170">
    <property type="term" value="F:pyridoxal phosphate binding"/>
    <property type="evidence" value="ECO:0007669"/>
    <property type="project" value="InterPro"/>
</dbReference>
<feature type="non-terminal residue" evidence="7">
    <location>
        <position position="1108"/>
    </location>
</feature>
<feature type="domain" description="Aminotransferase class I/classII large" evidence="5">
    <location>
        <begin position="502"/>
        <end position="861"/>
    </location>
</feature>
<keyword evidence="4" id="KW-0472">Membrane</keyword>
<evidence type="ECO:0000256" key="3">
    <source>
        <dbReference type="SAM" id="MobiDB-lite"/>
    </source>
</evidence>
<keyword evidence="8" id="KW-1185">Reference proteome</keyword>
<dbReference type="AlphaFoldDB" id="A0A8J4TU96"/>
<keyword evidence="4" id="KW-1133">Transmembrane helix</keyword>
<dbReference type="InterPro" id="IPR004839">
    <property type="entry name" value="Aminotransferase_I/II_large"/>
</dbReference>
<feature type="region of interest" description="Disordered" evidence="3">
    <location>
        <begin position="411"/>
        <end position="437"/>
    </location>
</feature>
<dbReference type="SUPFAM" id="SSF53383">
    <property type="entry name" value="PLP-dependent transferases"/>
    <property type="match status" value="1"/>
</dbReference>
<evidence type="ECO:0000256" key="4">
    <source>
        <dbReference type="SAM" id="Phobius"/>
    </source>
</evidence>
<name>A0A8J4TU96_CLAMG</name>
<keyword evidence="2" id="KW-0175">Coiled coil</keyword>
<feature type="region of interest" description="Disordered" evidence="3">
    <location>
        <begin position="890"/>
        <end position="934"/>
    </location>
</feature>
<dbReference type="PANTHER" id="PTHR43795:SF17">
    <property type="entry name" value="1-AMINOCYCLOPROPANE-1-CARBOXYLATE SYNTHASE-LIKE PROTEIN 1"/>
    <property type="match status" value="1"/>
</dbReference>
<dbReference type="InterPro" id="IPR050478">
    <property type="entry name" value="Ethylene_sulfur-biosynth"/>
</dbReference>
<keyword evidence="4" id="KW-0812">Transmembrane</keyword>
<dbReference type="GO" id="GO:0008483">
    <property type="term" value="F:transaminase activity"/>
    <property type="evidence" value="ECO:0007669"/>
    <property type="project" value="TreeGrafter"/>
</dbReference>
<feature type="compositionally biased region" description="Basic and acidic residues" evidence="3">
    <location>
        <begin position="909"/>
        <end position="924"/>
    </location>
</feature>
<dbReference type="FunFam" id="1.10.10.60:FF:000032">
    <property type="entry name" value="Zinc finger and SCAN domain-containing 20"/>
    <property type="match status" value="1"/>
</dbReference>
<dbReference type="Pfam" id="PF13837">
    <property type="entry name" value="Myb_DNA-bind_4"/>
    <property type="match status" value="1"/>
</dbReference>
<dbReference type="OrthoDB" id="7042322at2759"/>
<dbReference type="GO" id="GO:0006520">
    <property type="term" value="P:amino acid metabolic process"/>
    <property type="evidence" value="ECO:0007669"/>
    <property type="project" value="TreeGrafter"/>
</dbReference>
<dbReference type="InterPro" id="IPR015421">
    <property type="entry name" value="PyrdxlP-dep_Trfase_major"/>
</dbReference>
<dbReference type="InterPro" id="IPR044822">
    <property type="entry name" value="Myb_DNA-bind_4"/>
</dbReference>
<evidence type="ECO:0000259" key="5">
    <source>
        <dbReference type="Pfam" id="PF00155"/>
    </source>
</evidence>
<evidence type="ECO:0000313" key="7">
    <source>
        <dbReference type="EMBL" id="KAF5903911.1"/>
    </source>
</evidence>
<dbReference type="PANTHER" id="PTHR43795">
    <property type="entry name" value="BIFUNCTIONAL ASPARTATE AMINOTRANSFERASE AND GLUTAMATE/ASPARTATE-PREPHENATE AMINOTRANSFERASE-RELATED"/>
    <property type="match status" value="1"/>
</dbReference>
<dbReference type="Pfam" id="PF00155">
    <property type="entry name" value="Aminotran_1_2"/>
    <property type="match status" value="1"/>
</dbReference>
<feature type="compositionally biased region" description="Basic and acidic residues" evidence="3">
    <location>
        <begin position="890"/>
        <end position="901"/>
    </location>
</feature>
<reference evidence="7" key="1">
    <citation type="submission" date="2020-07" db="EMBL/GenBank/DDBJ databases">
        <title>Clarias magur genome sequencing, assembly and annotation.</title>
        <authorList>
            <person name="Kushwaha B."/>
            <person name="Kumar R."/>
            <person name="Das P."/>
            <person name="Joshi C.G."/>
            <person name="Kumar D."/>
            <person name="Nagpure N.S."/>
            <person name="Pandey M."/>
            <person name="Agarwal S."/>
            <person name="Srivastava S."/>
            <person name="Singh M."/>
            <person name="Sahoo L."/>
            <person name="Jayasankar P."/>
            <person name="Meher P.K."/>
            <person name="Koringa P.G."/>
            <person name="Iquebal M.A."/>
            <person name="Das S.P."/>
            <person name="Bit A."/>
            <person name="Patnaik S."/>
            <person name="Patel N."/>
            <person name="Shah T.M."/>
            <person name="Hinsu A."/>
            <person name="Jena J.K."/>
        </authorList>
    </citation>
    <scope>NUCLEOTIDE SEQUENCE</scope>
    <source>
        <strain evidence="7">CIFAMagur01</strain>
        <tissue evidence="7">Testis</tissue>
    </source>
</reference>
<accession>A0A8J4TU96</accession>
<comment type="caution">
    <text evidence="7">The sequence shown here is derived from an EMBL/GenBank/DDBJ whole genome shotgun (WGS) entry which is preliminary data.</text>
</comment>
<feature type="transmembrane region" description="Helical" evidence="4">
    <location>
        <begin position="1051"/>
        <end position="1075"/>
    </location>
</feature>
<feature type="compositionally biased region" description="Acidic residues" evidence="3">
    <location>
        <begin position="169"/>
        <end position="183"/>
    </location>
</feature>
<feature type="coiled-coil region" evidence="2">
    <location>
        <begin position="288"/>
        <end position="319"/>
    </location>
</feature>
<evidence type="ECO:0000256" key="2">
    <source>
        <dbReference type="SAM" id="Coils"/>
    </source>
</evidence>
<dbReference type="CDD" id="cd00609">
    <property type="entry name" value="AAT_like"/>
    <property type="match status" value="1"/>
</dbReference>
<dbReference type="Gene3D" id="3.90.1150.10">
    <property type="entry name" value="Aspartate Aminotransferase, domain 1"/>
    <property type="match status" value="1"/>
</dbReference>
<protein>
    <submittedName>
        <fullName evidence="7">1-aminocyclopropane-1-carboxylate synthase-like protein 1</fullName>
    </submittedName>
</protein>
<evidence type="ECO:0000313" key="8">
    <source>
        <dbReference type="Proteomes" id="UP000727407"/>
    </source>
</evidence>
<dbReference type="Gene3D" id="3.40.640.10">
    <property type="entry name" value="Type I PLP-dependent aspartate aminotransferase-like (Major domain)"/>
    <property type="match status" value="1"/>
</dbReference>
<evidence type="ECO:0000256" key="1">
    <source>
        <dbReference type="ARBA" id="ARBA00022898"/>
    </source>
</evidence>
<proteinExistence type="predicted"/>
<dbReference type="Gene3D" id="1.10.10.60">
    <property type="entry name" value="Homeodomain-like"/>
    <property type="match status" value="1"/>
</dbReference>
<feature type="region of interest" description="Disordered" evidence="3">
    <location>
        <begin position="169"/>
        <end position="196"/>
    </location>
</feature>
<dbReference type="Proteomes" id="UP000727407">
    <property type="component" value="Unassembled WGS sequence"/>
</dbReference>
<dbReference type="EMBL" id="QNUK01000066">
    <property type="protein sequence ID" value="KAF5903911.1"/>
    <property type="molecule type" value="Genomic_DNA"/>
</dbReference>
<gene>
    <name evidence="7" type="primary">accs</name>
    <name evidence="7" type="ORF">DAT39_006371</name>
</gene>
<dbReference type="InterPro" id="IPR015424">
    <property type="entry name" value="PyrdxlP-dep_Trfase"/>
</dbReference>
<keyword evidence="1" id="KW-0663">Pyridoxal phosphate</keyword>
<feature type="compositionally biased region" description="Polar residues" evidence="3">
    <location>
        <begin position="417"/>
        <end position="437"/>
    </location>
</feature>
<feature type="transmembrane region" description="Helical" evidence="4">
    <location>
        <begin position="1087"/>
        <end position="1106"/>
    </location>
</feature>
<dbReference type="PRINTS" id="PR00753">
    <property type="entry name" value="ACCSYNTHASE"/>
</dbReference>
<evidence type="ECO:0000259" key="6">
    <source>
        <dbReference type="Pfam" id="PF13837"/>
    </source>
</evidence>
<dbReference type="InterPro" id="IPR015422">
    <property type="entry name" value="PyrdxlP-dep_Trfase_small"/>
</dbReference>
<feature type="domain" description="Myb/SANT-like DNA-binding" evidence="6">
    <location>
        <begin position="12"/>
        <end position="99"/>
    </location>
</feature>
<organism evidence="7 8">
    <name type="scientific">Clarias magur</name>
    <name type="common">Asian catfish</name>
    <name type="synonym">Macropteronotus magur</name>
    <dbReference type="NCBI Taxonomy" id="1594786"/>
    <lineage>
        <taxon>Eukaryota</taxon>
        <taxon>Metazoa</taxon>
        <taxon>Chordata</taxon>
        <taxon>Craniata</taxon>
        <taxon>Vertebrata</taxon>
        <taxon>Euteleostomi</taxon>
        <taxon>Actinopterygii</taxon>
        <taxon>Neopterygii</taxon>
        <taxon>Teleostei</taxon>
        <taxon>Ostariophysi</taxon>
        <taxon>Siluriformes</taxon>
        <taxon>Clariidae</taxon>
        <taxon>Clarias</taxon>
    </lineage>
</organism>
<sequence length="1108" mass="124412">MDFPTKKYERGSNWSEPEVVELLQLWSDESIQLELESCLRNQHVFNRIAVALHDRGIYRTADQCREKIKKLKLDYRRMKENQQTPRGARARRFYDVIDRVLSSRPAASSSSSCALWGSAAVPHHHHQAGPGSSSSAFTFSCPPKVGELMEIKLEELNADGEEELLSAEDPLCSEEEAEEEEEDCKSAGADTEEPVERGGECAAYAAWSPSGFNEHTVAGSSGAGVSPIPVPVTSVDRTTQADLKDLKYSSRFRQRKRRRTVRAGSGARLLEKALASFITWQRVMEERYVSLEEMRLRQEARAERQREKQEDRRVQQERDHELRLISLLTGAFGAARGTAEQGSNNTVTSDPSAAVSELTLLSAPPPSSPNPPTFPTLSSIQGKSNQTILDSNAVMSVPPQSTVFPMILKDNQRADGGNTSSTTSECGSTASDMPLSSSGQGPGAFLLPFKPRLLQGDQTLQYSSYLSRRGNRMRLQQGILQEDYRQYYANKYDENTNPDGIINLGTSENKLCFDLLQKRLTQPDMLYVDSCLLQYPDWKGHRFLREDVAKFLSEHCHAPKPLRADNVVVMNGCGSIFSAIAAVLCDPEDAILIPTPFYGVITEDVDLYSRVKLYCVPLESEPSQNDDRPFHLTAEKLEHALQKAKEEGVNIKAVILVNPHNPLGEIYTSEEMISFLNCAKRHELHAVVDEIYMLSVFDGTFNSVLSLQSLPDPQRTHVMWGISKDFAMAGVRVGTVYTENSDLIEALDQLGGFHGVAGPTQHQVSQLLKDRDWMNKVFLPENRRRLQAAHHYISSQLRKLNIPYLHRGAGFFFWADLSKYLKERTFAEELCLWRYFLKHRVLLSCGQAFRCSSPGWFRIVFSDQRHRLQLGLERFKEAIEELQCSSILHDSENKNTDKQADNRQTQRNRKTEDKNNKDDAKDTTIEAFNTTTKGHSESAVTESLLLADEDIQVNNDEAFANSDSLNSLIGTLRQQIHSSDWLEKNRPKLSDGEDPTQAEVFKDLLDRARIYAVWTPDWLDGKGLWSSGNESNLIDSWTQGDTIHGLGPHNVFAALSFLMAVSSGILCLLFAFCWTSKTVLSYSNTRSLLMAGQALYPTTLLLVTLLPT</sequence>